<protein>
    <submittedName>
        <fullName evidence="3">Uncharacterized protein</fullName>
    </submittedName>
</protein>
<evidence type="ECO:0000313" key="4">
    <source>
        <dbReference type="Proteomes" id="UP000179243"/>
    </source>
</evidence>
<feature type="transmembrane region" description="Helical" evidence="2">
    <location>
        <begin position="6"/>
        <end position="26"/>
    </location>
</feature>
<evidence type="ECO:0000313" key="3">
    <source>
        <dbReference type="EMBL" id="OGK05343.1"/>
    </source>
</evidence>
<dbReference type="Proteomes" id="UP000179243">
    <property type="component" value="Unassembled WGS sequence"/>
</dbReference>
<gene>
    <name evidence="3" type="ORF">A2519_03450</name>
</gene>
<keyword evidence="2" id="KW-0812">Transmembrane</keyword>
<sequence>MMQELFFMYFFAGGGLAVVLVAFLVISKTLTNVGVLLLRMEYLLSREYELVKEKERVKKKIADQDAATQQRQAQRHMEHDPLLRVPYMTKKDKK</sequence>
<evidence type="ECO:0000256" key="1">
    <source>
        <dbReference type="SAM" id="MobiDB-lite"/>
    </source>
</evidence>
<keyword evidence="2" id="KW-1133">Transmembrane helix</keyword>
<feature type="region of interest" description="Disordered" evidence="1">
    <location>
        <begin position="62"/>
        <end position="94"/>
    </location>
</feature>
<dbReference type="AlphaFoldDB" id="A0A1F7FFD7"/>
<proteinExistence type="predicted"/>
<accession>A0A1F7FFD7</accession>
<name>A0A1F7FFD7_UNCRA</name>
<comment type="caution">
    <text evidence="3">The sequence shown here is derived from an EMBL/GenBank/DDBJ whole genome shotgun (WGS) entry which is preliminary data.</text>
</comment>
<keyword evidence="2" id="KW-0472">Membrane</keyword>
<evidence type="ECO:0000256" key="2">
    <source>
        <dbReference type="SAM" id="Phobius"/>
    </source>
</evidence>
<reference evidence="3 4" key="1">
    <citation type="journal article" date="2016" name="Nat. Commun.">
        <title>Thousands of microbial genomes shed light on interconnected biogeochemical processes in an aquifer system.</title>
        <authorList>
            <person name="Anantharaman K."/>
            <person name="Brown C.T."/>
            <person name="Hug L.A."/>
            <person name="Sharon I."/>
            <person name="Castelle C.J."/>
            <person name="Probst A.J."/>
            <person name="Thomas B.C."/>
            <person name="Singh A."/>
            <person name="Wilkins M.J."/>
            <person name="Karaoz U."/>
            <person name="Brodie E.L."/>
            <person name="Williams K.H."/>
            <person name="Hubbard S.S."/>
            <person name="Banfield J.F."/>
        </authorList>
    </citation>
    <scope>NUCLEOTIDE SEQUENCE [LARGE SCALE GENOMIC DNA]</scope>
</reference>
<organism evidence="3 4">
    <name type="scientific">Candidatus Raymondbacteria bacterium RIFOXYD12_FULL_49_13</name>
    <dbReference type="NCBI Taxonomy" id="1817890"/>
    <lineage>
        <taxon>Bacteria</taxon>
        <taxon>Raymondiibacteriota</taxon>
    </lineage>
</organism>
<dbReference type="EMBL" id="MFYX01000057">
    <property type="protein sequence ID" value="OGK05343.1"/>
    <property type="molecule type" value="Genomic_DNA"/>
</dbReference>